<dbReference type="Proteomes" id="UP000003688">
    <property type="component" value="Unassembled WGS sequence"/>
</dbReference>
<keyword evidence="3" id="KW-1185">Reference proteome</keyword>
<evidence type="ECO:0000313" key="3">
    <source>
        <dbReference type="Proteomes" id="UP000003688"/>
    </source>
</evidence>
<protein>
    <submittedName>
        <fullName evidence="2">Uncharacterized protein</fullName>
    </submittedName>
</protein>
<comment type="caution">
    <text evidence="2">The sequence shown here is derived from an EMBL/GenBank/DDBJ whole genome shotgun (WGS) entry which is preliminary data.</text>
</comment>
<name>B9XNM2_PEDPL</name>
<proteinExistence type="predicted"/>
<dbReference type="EMBL" id="ABOX02000041">
    <property type="protein sequence ID" value="EEF58562.1"/>
    <property type="molecule type" value="Genomic_DNA"/>
</dbReference>
<sequence length="243" mass="26105">MKKISVLVLILGFVVGFKYFSKRQPESAKQVNIQEATPELNERVNPVKHKSSRQNGAPESGELTPVVATPTPTPATEVVAVAQKQPVSTVITNTAADFAKGETNNVILSNGLMQLGDDATPTTFQSNYKLFGIFHSLPQDLPAPIDRVFPNYQATIPDGGSLMFAFRTRSADGNWSTWTEVNPDQLNEPFMLESPGVSLQYKLSLFGNDAATSPKIASVLMGTQTAAEPAESPNAGVNNAPTQ</sequence>
<dbReference type="AlphaFoldDB" id="B9XNM2"/>
<feature type="region of interest" description="Disordered" evidence="1">
    <location>
        <begin position="224"/>
        <end position="243"/>
    </location>
</feature>
<reference evidence="2 3" key="1">
    <citation type="journal article" date="2011" name="J. Bacteriol.">
        <title>Genome sequence of 'Pedosphaera parvula' Ellin514, an aerobic Verrucomicrobial isolate from pasture soil.</title>
        <authorList>
            <person name="Kant R."/>
            <person name="van Passel M.W."/>
            <person name="Sangwan P."/>
            <person name="Palva A."/>
            <person name="Lucas S."/>
            <person name="Copeland A."/>
            <person name="Lapidus A."/>
            <person name="Glavina Del Rio T."/>
            <person name="Dalin E."/>
            <person name="Tice H."/>
            <person name="Bruce D."/>
            <person name="Goodwin L."/>
            <person name="Pitluck S."/>
            <person name="Chertkov O."/>
            <person name="Larimer F.W."/>
            <person name="Land M.L."/>
            <person name="Hauser L."/>
            <person name="Brettin T.S."/>
            <person name="Detter J.C."/>
            <person name="Han S."/>
            <person name="de Vos W.M."/>
            <person name="Janssen P.H."/>
            <person name="Smidt H."/>
        </authorList>
    </citation>
    <scope>NUCLEOTIDE SEQUENCE [LARGE SCALE GENOMIC DNA]</scope>
    <source>
        <strain evidence="2 3">Ellin514</strain>
    </source>
</reference>
<accession>B9XNM2</accession>
<evidence type="ECO:0000313" key="2">
    <source>
        <dbReference type="EMBL" id="EEF58562.1"/>
    </source>
</evidence>
<feature type="region of interest" description="Disordered" evidence="1">
    <location>
        <begin position="28"/>
        <end position="65"/>
    </location>
</feature>
<gene>
    <name evidence="2" type="ORF">Cflav_PD1752</name>
</gene>
<evidence type="ECO:0000256" key="1">
    <source>
        <dbReference type="SAM" id="MobiDB-lite"/>
    </source>
</evidence>
<dbReference type="RefSeq" id="WP_007417409.1">
    <property type="nucleotide sequence ID" value="NZ_ABOX02000041.1"/>
</dbReference>
<organism evidence="2 3">
    <name type="scientific">Pedosphaera parvula (strain Ellin514)</name>
    <dbReference type="NCBI Taxonomy" id="320771"/>
    <lineage>
        <taxon>Bacteria</taxon>
        <taxon>Pseudomonadati</taxon>
        <taxon>Verrucomicrobiota</taxon>
        <taxon>Pedosphaerae</taxon>
        <taxon>Pedosphaerales</taxon>
        <taxon>Pedosphaeraceae</taxon>
        <taxon>Pedosphaera</taxon>
    </lineage>
</organism>